<protein>
    <submittedName>
        <fullName evidence="2">Uncharacterized protein</fullName>
    </submittedName>
</protein>
<feature type="region of interest" description="Disordered" evidence="1">
    <location>
        <begin position="64"/>
        <end position="88"/>
    </location>
</feature>
<accession>A0A4C1SP88</accession>
<gene>
    <name evidence="2" type="ORF">EVAR_99352_1</name>
</gene>
<reference evidence="2 3" key="1">
    <citation type="journal article" date="2019" name="Commun. Biol.">
        <title>The bagworm genome reveals a unique fibroin gene that provides high tensile strength.</title>
        <authorList>
            <person name="Kono N."/>
            <person name="Nakamura H."/>
            <person name="Ohtoshi R."/>
            <person name="Tomita M."/>
            <person name="Numata K."/>
            <person name="Arakawa K."/>
        </authorList>
    </citation>
    <scope>NUCLEOTIDE SEQUENCE [LARGE SCALE GENOMIC DNA]</scope>
</reference>
<dbReference type="AlphaFoldDB" id="A0A4C1SP88"/>
<proteinExistence type="predicted"/>
<sequence>MLGGGRRSKVRRFRLETLYGRQTGIRRPAVRRRLPGTVNSRSVPVIRGILMDNFVMDCPRRRSCPRRCPPSRGRRRADDGVVEPRQPRMSTYTLAEAKEALRRPARDRLLPTRILPSLSEDEEP</sequence>
<evidence type="ECO:0000313" key="3">
    <source>
        <dbReference type="Proteomes" id="UP000299102"/>
    </source>
</evidence>
<dbReference type="Proteomes" id="UP000299102">
    <property type="component" value="Unassembled WGS sequence"/>
</dbReference>
<feature type="region of interest" description="Disordered" evidence="1">
    <location>
        <begin position="105"/>
        <end position="124"/>
    </location>
</feature>
<evidence type="ECO:0000256" key="1">
    <source>
        <dbReference type="SAM" id="MobiDB-lite"/>
    </source>
</evidence>
<organism evidence="2 3">
    <name type="scientific">Eumeta variegata</name>
    <name type="common">Bagworm moth</name>
    <name type="synonym">Eumeta japonica</name>
    <dbReference type="NCBI Taxonomy" id="151549"/>
    <lineage>
        <taxon>Eukaryota</taxon>
        <taxon>Metazoa</taxon>
        <taxon>Ecdysozoa</taxon>
        <taxon>Arthropoda</taxon>
        <taxon>Hexapoda</taxon>
        <taxon>Insecta</taxon>
        <taxon>Pterygota</taxon>
        <taxon>Neoptera</taxon>
        <taxon>Endopterygota</taxon>
        <taxon>Lepidoptera</taxon>
        <taxon>Glossata</taxon>
        <taxon>Ditrysia</taxon>
        <taxon>Tineoidea</taxon>
        <taxon>Psychidae</taxon>
        <taxon>Oiketicinae</taxon>
        <taxon>Eumeta</taxon>
    </lineage>
</organism>
<comment type="caution">
    <text evidence="2">The sequence shown here is derived from an EMBL/GenBank/DDBJ whole genome shotgun (WGS) entry which is preliminary data.</text>
</comment>
<keyword evidence="3" id="KW-1185">Reference proteome</keyword>
<name>A0A4C1SP88_EUMVA</name>
<dbReference type="EMBL" id="BGZK01003625">
    <property type="protein sequence ID" value="GBP03137.1"/>
    <property type="molecule type" value="Genomic_DNA"/>
</dbReference>
<evidence type="ECO:0000313" key="2">
    <source>
        <dbReference type="EMBL" id="GBP03137.1"/>
    </source>
</evidence>